<dbReference type="InterPro" id="IPR052485">
    <property type="entry name" value="MEGF_diff_regulators"/>
</dbReference>
<dbReference type="AlphaFoldDB" id="A0A6I8U9D9"/>
<dbReference type="PANTHER" id="PTHR24052:SF8">
    <property type="entry name" value="NIMROD A, ISOFORM E"/>
    <property type="match status" value="1"/>
</dbReference>
<sequence>MIKIREVIRQNDPPINRRRGNGDCRATRFLTTPLQSIGIVLCLSVVLINRCGATREDHVCFRYDSYTELEIVPRNQTVQVLTREWCLEIPFRCTSYRPEIKEVFVKQNVTKTRKVEYCCEGYEQITSEEDLQSPIIPSPDGGAVKLLCRPICRGGCGRGHCESPNRCSCEAGFTGKHCTQRCRNGTWGENCKYRCHCQNYSLCDGKTGHCRCTDGWIGNHCETPCPNGYYGTLCKNQCKCNTSRCDRESGKCLADDDIVMFENITRVMEKDFSGESTERISLEQWVKVDGSSSTTLQVTTGIDSINSSYAQSYQEYIPSNINITLIPIENITTTTEDSKNDTVYETEGSTTKVEITFIAASTTDNPNSKKEPELIFIETETKTDLVEFVENNDEQSEITESEEDVNHTQAVVTISCLLLALAMLLSVVAYMKKTNRRAMIKHQEILQQRQMSISSDRGPDSPRVLEPLPDIPKVTYTKVMGKNQRNGNTQLEHYDVPVNNSSVNKSSPYNYNFTLNKPPPGHQPARKYSLEHIYDEIQYPPMTDLNGSTAAIPVDGGDHFSKSILPDDKMIPVKVIDEIKGKQ</sequence>
<accession>A0A6I8U9D9</accession>
<keyword evidence="2" id="KW-1015">Disulfide bond</keyword>
<dbReference type="EnsemblMetazoa" id="AAEL026517-RA">
    <property type="protein sequence ID" value="AAEL026517-PA"/>
    <property type="gene ID" value="AAEL026517"/>
</dbReference>
<dbReference type="InParanoid" id="A0A6I8U9D9"/>
<dbReference type="InterPro" id="IPR002049">
    <property type="entry name" value="LE_dom"/>
</dbReference>
<evidence type="ECO:0000313" key="3">
    <source>
        <dbReference type="EnsemblMetazoa" id="AAEL026517-PA"/>
    </source>
</evidence>
<keyword evidence="1" id="KW-0732">Signal</keyword>
<dbReference type="CDD" id="cd00055">
    <property type="entry name" value="EGF_Lam"/>
    <property type="match status" value="1"/>
</dbReference>
<evidence type="ECO:0000256" key="1">
    <source>
        <dbReference type="ARBA" id="ARBA00022729"/>
    </source>
</evidence>
<dbReference type="SMART" id="SM00181">
    <property type="entry name" value="EGF"/>
    <property type="match status" value="2"/>
</dbReference>
<dbReference type="OrthoDB" id="18487at2759"/>
<name>A0A6I8U9D9_AEDAE</name>
<dbReference type="InterPro" id="IPR011489">
    <property type="entry name" value="EMI_domain"/>
</dbReference>
<dbReference type="InterPro" id="IPR000742">
    <property type="entry name" value="EGF"/>
</dbReference>
<dbReference type="Proteomes" id="UP000008820">
    <property type="component" value="Chromosome 2"/>
</dbReference>
<proteinExistence type="predicted"/>
<dbReference type="Gene3D" id="2.170.300.10">
    <property type="entry name" value="Tie2 ligand-binding domain superfamily"/>
    <property type="match status" value="1"/>
</dbReference>
<dbReference type="GO" id="GO:0048731">
    <property type="term" value="P:system development"/>
    <property type="evidence" value="ECO:0007669"/>
    <property type="project" value="UniProtKB-ARBA"/>
</dbReference>
<dbReference type="FunCoup" id="A0A6I8U9D9">
    <property type="interactions" value="3"/>
</dbReference>
<evidence type="ECO:0000313" key="4">
    <source>
        <dbReference type="Proteomes" id="UP000008820"/>
    </source>
</evidence>
<evidence type="ECO:0000256" key="2">
    <source>
        <dbReference type="ARBA" id="ARBA00023157"/>
    </source>
</evidence>
<reference evidence="3 4" key="1">
    <citation type="submission" date="2017-06" db="EMBL/GenBank/DDBJ databases">
        <title>Aedes aegypti genome working group (AGWG) sequencing and assembly.</title>
        <authorList>
            <consortium name="Aedes aegypti Genome Working Group (AGWG)"/>
            <person name="Matthews B.J."/>
        </authorList>
    </citation>
    <scope>NUCLEOTIDE SEQUENCE [LARGE SCALE GENOMIC DNA]</scope>
    <source>
        <strain evidence="3 4">LVP_AGWG</strain>
    </source>
</reference>
<dbReference type="SMR" id="A0A6I8U9D9"/>
<dbReference type="PANTHER" id="PTHR24052">
    <property type="entry name" value="DELTA-RELATED"/>
    <property type="match status" value="1"/>
</dbReference>
<protein>
    <submittedName>
        <fullName evidence="3">Uncharacterized protein</fullName>
    </submittedName>
</protein>
<organism evidence="3 4">
    <name type="scientific">Aedes aegypti</name>
    <name type="common">Yellowfever mosquito</name>
    <name type="synonym">Culex aegypti</name>
    <dbReference type="NCBI Taxonomy" id="7159"/>
    <lineage>
        <taxon>Eukaryota</taxon>
        <taxon>Metazoa</taxon>
        <taxon>Ecdysozoa</taxon>
        <taxon>Arthropoda</taxon>
        <taxon>Hexapoda</taxon>
        <taxon>Insecta</taxon>
        <taxon>Pterygota</taxon>
        <taxon>Neoptera</taxon>
        <taxon>Endopterygota</taxon>
        <taxon>Diptera</taxon>
        <taxon>Nematocera</taxon>
        <taxon>Culicoidea</taxon>
        <taxon>Culicidae</taxon>
        <taxon>Culicinae</taxon>
        <taxon>Aedini</taxon>
        <taxon>Aedes</taxon>
        <taxon>Stegomyia</taxon>
    </lineage>
</organism>
<reference evidence="3" key="2">
    <citation type="submission" date="2020-05" db="UniProtKB">
        <authorList>
            <consortium name="EnsemblMetazoa"/>
        </authorList>
    </citation>
    <scope>IDENTIFICATION</scope>
    <source>
        <strain evidence="3">LVP_AGWG</strain>
    </source>
</reference>
<dbReference type="GO" id="GO:0016020">
    <property type="term" value="C:membrane"/>
    <property type="evidence" value="ECO:0007669"/>
    <property type="project" value="TreeGrafter"/>
</dbReference>
<keyword evidence="4" id="KW-1185">Reference proteome</keyword>
<dbReference type="PROSITE" id="PS51041">
    <property type="entry name" value="EMI"/>
    <property type="match status" value="1"/>
</dbReference>
<dbReference type="PROSITE" id="PS00022">
    <property type="entry name" value="EGF_1"/>
    <property type="match status" value="1"/>
</dbReference>
<dbReference type="GO" id="GO:0048513">
    <property type="term" value="P:animal organ development"/>
    <property type="evidence" value="ECO:0007669"/>
    <property type="project" value="UniProtKB-ARBA"/>
</dbReference>
<gene>
    <name evidence="3" type="primary">5569882</name>
</gene>